<keyword evidence="4" id="KW-1185">Reference proteome</keyword>
<organism evidence="3 4">
    <name type="scientific">Halanaerobium polyolivorans</name>
    <dbReference type="NCBI Taxonomy" id="2886943"/>
    <lineage>
        <taxon>Bacteria</taxon>
        <taxon>Bacillati</taxon>
        <taxon>Bacillota</taxon>
        <taxon>Clostridia</taxon>
        <taxon>Halanaerobiales</taxon>
        <taxon>Halanaerobiaceae</taxon>
        <taxon>Halanaerobium</taxon>
    </lineage>
</organism>
<dbReference type="EMBL" id="JAJFAT010000010">
    <property type="protein sequence ID" value="MCC3145297.1"/>
    <property type="molecule type" value="Genomic_DNA"/>
</dbReference>
<dbReference type="PANTHER" id="PTHR42879:SF6">
    <property type="entry name" value="NADPH-DEPENDENT REDUCTASE BACG"/>
    <property type="match status" value="1"/>
</dbReference>
<comment type="similarity">
    <text evidence="1">Belongs to the short-chain dehydrogenases/reductases (SDR) family.</text>
</comment>
<dbReference type="Proteomes" id="UP001199296">
    <property type="component" value="Unassembled WGS sequence"/>
</dbReference>
<gene>
    <name evidence="3" type="ORF">LJ207_08175</name>
</gene>
<name>A0AAW4X0H2_9FIRM</name>
<dbReference type="SUPFAM" id="SSF51735">
    <property type="entry name" value="NAD(P)-binding Rossmann-fold domains"/>
    <property type="match status" value="1"/>
</dbReference>
<dbReference type="RefSeq" id="WP_229345917.1">
    <property type="nucleotide sequence ID" value="NZ_JAJFAT010000010.1"/>
</dbReference>
<keyword evidence="2" id="KW-0443">Lipid metabolism</keyword>
<dbReference type="InterPro" id="IPR002347">
    <property type="entry name" value="SDR_fam"/>
</dbReference>
<proteinExistence type="inferred from homology"/>
<evidence type="ECO:0000256" key="2">
    <source>
        <dbReference type="ARBA" id="ARBA00023221"/>
    </source>
</evidence>
<reference evidence="3 4" key="1">
    <citation type="submission" date="2021-10" db="EMBL/GenBank/DDBJ databases">
        <authorList>
            <person name="Grouzdev D.S."/>
            <person name="Pantiukh K.S."/>
            <person name="Krutkina M.S."/>
        </authorList>
    </citation>
    <scope>NUCLEOTIDE SEQUENCE [LARGE SCALE GENOMIC DNA]</scope>
    <source>
        <strain evidence="3 4">Z-7514</strain>
    </source>
</reference>
<dbReference type="Pfam" id="PF13561">
    <property type="entry name" value="adh_short_C2"/>
    <property type="match status" value="1"/>
</dbReference>
<protein>
    <submittedName>
        <fullName evidence="3">SDR family oxidoreductase</fullName>
    </submittedName>
</protein>
<accession>A0AAW4X0H2</accession>
<comment type="caution">
    <text evidence="3">The sequence shown here is derived from an EMBL/GenBank/DDBJ whole genome shotgun (WGS) entry which is preliminary data.</text>
</comment>
<sequence>MDLAIRGNSAIIIASSSGLGRAAAGKFQSYAEALDSKRNNIPLQKIGSPAELGDLVAFLSSPKSSYINGSSIVIDGGSSSSNL</sequence>
<dbReference type="InterPro" id="IPR036291">
    <property type="entry name" value="NAD(P)-bd_dom_sf"/>
</dbReference>
<dbReference type="Gene3D" id="3.40.50.720">
    <property type="entry name" value="NAD(P)-binding Rossmann-like Domain"/>
    <property type="match status" value="1"/>
</dbReference>
<keyword evidence="2" id="KW-0753">Steroid metabolism</keyword>
<evidence type="ECO:0000313" key="4">
    <source>
        <dbReference type="Proteomes" id="UP001199296"/>
    </source>
</evidence>
<dbReference type="AlphaFoldDB" id="A0AAW4X0H2"/>
<dbReference type="PANTHER" id="PTHR42879">
    <property type="entry name" value="3-OXOACYL-(ACYL-CARRIER-PROTEIN) REDUCTASE"/>
    <property type="match status" value="1"/>
</dbReference>
<evidence type="ECO:0000313" key="3">
    <source>
        <dbReference type="EMBL" id="MCC3145297.1"/>
    </source>
</evidence>
<dbReference type="InterPro" id="IPR050259">
    <property type="entry name" value="SDR"/>
</dbReference>
<dbReference type="GO" id="GO:0008202">
    <property type="term" value="P:steroid metabolic process"/>
    <property type="evidence" value="ECO:0007669"/>
    <property type="project" value="UniProtKB-KW"/>
</dbReference>
<evidence type="ECO:0000256" key="1">
    <source>
        <dbReference type="ARBA" id="ARBA00006484"/>
    </source>
</evidence>